<reference evidence="4 5" key="1">
    <citation type="submission" date="2018-02" db="EMBL/GenBank/DDBJ databases">
        <title>The genomes of Aspergillus section Nigri reveals drivers in fungal speciation.</title>
        <authorList>
            <consortium name="DOE Joint Genome Institute"/>
            <person name="Vesth T.C."/>
            <person name="Nybo J."/>
            <person name="Theobald S."/>
            <person name="Brandl J."/>
            <person name="Frisvad J.C."/>
            <person name="Nielsen K.F."/>
            <person name="Lyhne E.K."/>
            <person name="Kogle M.E."/>
            <person name="Kuo A."/>
            <person name="Riley R."/>
            <person name="Clum A."/>
            <person name="Nolan M."/>
            <person name="Lipzen A."/>
            <person name="Salamov A."/>
            <person name="Henrissat B."/>
            <person name="Wiebenga A."/>
            <person name="De vries R.P."/>
            <person name="Grigoriev I.V."/>
            <person name="Mortensen U.H."/>
            <person name="Andersen M.R."/>
            <person name="Baker S.E."/>
        </authorList>
    </citation>
    <scope>NUCLEOTIDE SEQUENCE [LARGE SCALE GENOMIC DNA]</scope>
    <source>
        <strain evidence="4 5">CBS 115571</strain>
    </source>
</reference>
<dbReference type="AlphaFoldDB" id="A0A2V5GXR0"/>
<dbReference type="OMA" id="FYGDYGF"/>
<accession>A0A2V5GXR0</accession>
<evidence type="ECO:0000313" key="4">
    <source>
        <dbReference type="EMBL" id="PYI16359.1"/>
    </source>
</evidence>
<dbReference type="GO" id="GO:0003993">
    <property type="term" value="F:acid phosphatase activity"/>
    <property type="evidence" value="ECO:0007669"/>
    <property type="project" value="TreeGrafter"/>
</dbReference>
<dbReference type="PANTHER" id="PTHR20963">
    <property type="entry name" value="MULTIPLE INOSITOL POLYPHOSPHATE PHOSPHATASE-RELATED"/>
    <property type="match status" value="1"/>
</dbReference>
<evidence type="ECO:0000256" key="1">
    <source>
        <dbReference type="ARBA" id="ARBA00022801"/>
    </source>
</evidence>
<keyword evidence="5" id="KW-1185">Reference proteome</keyword>
<dbReference type="PANTHER" id="PTHR20963:SF43">
    <property type="entry name" value="PUTATIVE (AFU_ORTHOLOGUE AFUA_7G01240)-RELATED"/>
    <property type="match status" value="1"/>
</dbReference>
<dbReference type="Proteomes" id="UP000249829">
    <property type="component" value="Unassembled WGS sequence"/>
</dbReference>
<dbReference type="CDD" id="cd07061">
    <property type="entry name" value="HP_HAP_like"/>
    <property type="match status" value="1"/>
</dbReference>
<keyword evidence="1" id="KW-0378">Hydrolase</keyword>
<name>A0A2V5GXR0_ASPV1</name>
<keyword evidence="3" id="KW-0732">Signal</keyword>
<dbReference type="InterPro" id="IPR029033">
    <property type="entry name" value="His_PPase_superfam"/>
</dbReference>
<dbReference type="Pfam" id="PF00328">
    <property type="entry name" value="His_Phos_2"/>
    <property type="match status" value="1"/>
</dbReference>
<dbReference type="EMBL" id="KZ825170">
    <property type="protein sequence ID" value="PYI16359.1"/>
    <property type="molecule type" value="Genomic_DNA"/>
</dbReference>
<feature type="signal peptide" evidence="3">
    <location>
        <begin position="1"/>
        <end position="19"/>
    </location>
</feature>
<protein>
    <submittedName>
        <fullName evidence="4">Phytase</fullName>
    </submittedName>
</protein>
<feature type="chain" id="PRO_5015902065" evidence="3">
    <location>
        <begin position="20"/>
        <end position="538"/>
    </location>
</feature>
<dbReference type="SUPFAM" id="SSF53254">
    <property type="entry name" value="Phosphoglycerate mutase-like"/>
    <property type="match status" value="1"/>
</dbReference>
<dbReference type="Gene3D" id="3.40.50.1240">
    <property type="entry name" value="Phosphoglycerate mutase-like"/>
    <property type="match status" value="1"/>
</dbReference>
<sequence>MLLSSTQVVLATLGASAAALPSTSSSAAASAPTGSALPAGFDITAYWGNLSPYKDGPGFNVSTGVPLGCELSQVHVLHRHAQRYPTPYALDGLSMEAFAQKLQNYSLQHPNETLGTGPLAFLNDWKYLMGEDLLLPSGAATEATSGANFWNKYGRPLFRAPAGLADWDPSLNVYPNGTQRPKPIFRTTGQARILESARWWLSGFFSSTNANNSASQYDLVIIPETSGYNNTLAATCPEAQYEGDTSAETFLNITTPTILHRLTPYLPPQLAATLTPLDILSMLNLCPYETAVLGSSAFCPLFTAADWEIFAYALDLQFYGDYGFGSASGRAQGLGWVLELAARLNNSLITTQAANINLTYDSSPKTFPLHQQLYMDMSHDDVIVSVLAALGVEYFNFGPHGLPGNVSVPPPRRFRLNEVAPFGAHLVAEVWSCPVAHKKVLGGATLYENPAVKGVVEAEDWVRFVLNGRTVPLGGVSGCADAGDGFCLVEGLLGGVGEMVRLAEYERACLGNGTTSHGQVGDGRPVMNPFDLDSMDKV</sequence>
<evidence type="ECO:0000313" key="5">
    <source>
        <dbReference type="Proteomes" id="UP000249829"/>
    </source>
</evidence>
<dbReference type="InterPro" id="IPR000560">
    <property type="entry name" value="His_Pase_clade-2"/>
</dbReference>
<evidence type="ECO:0000256" key="3">
    <source>
        <dbReference type="SAM" id="SignalP"/>
    </source>
</evidence>
<gene>
    <name evidence="4" type="ORF">BO99DRAFT_415119</name>
</gene>
<dbReference type="STRING" id="1450538.A0A2V5GXR0"/>
<feature type="region of interest" description="Disordered" evidence="2">
    <location>
        <begin position="514"/>
        <end position="538"/>
    </location>
</feature>
<proteinExistence type="predicted"/>
<organism evidence="4 5">
    <name type="scientific">Aspergillus violaceofuscus (strain CBS 115571)</name>
    <dbReference type="NCBI Taxonomy" id="1450538"/>
    <lineage>
        <taxon>Eukaryota</taxon>
        <taxon>Fungi</taxon>
        <taxon>Dikarya</taxon>
        <taxon>Ascomycota</taxon>
        <taxon>Pezizomycotina</taxon>
        <taxon>Eurotiomycetes</taxon>
        <taxon>Eurotiomycetidae</taxon>
        <taxon>Eurotiales</taxon>
        <taxon>Aspergillaceae</taxon>
        <taxon>Aspergillus</taxon>
    </lineage>
</organism>
<evidence type="ECO:0000256" key="2">
    <source>
        <dbReference type="SAM" id="MobiDB-lite"/>
    </source>
</evidence>